<dbReference type="OrthoDB" id="282780at2"/>
<evidence type="ECO:0000313" key="2">
    <source>
        <dbReference type="EMBL" id="SMF28821.1"/>
    </source>
</evidence>
<evidence type="ECO:0000313" key="3">
    <source>
        <dbReference type="Proteomes" id="UP000192907"/>
    </source>
</evidence>
<feature type="compositionally biased region" description="Polar residues" evidence="1">
    <location>
        <begin position="32"/>
        <end position="41"/>
    </location>
</feature>
<reference evidence="3" key="1">
    <citation type="submission" date="2017-04" db="EMBL/GenBank/DDBJ databases">
        <authorList>
            <person name="Varghese N."/>
            <person name="Submissions S."/>
        </authorList>
    </citation>
    <scope>NUCLEOTIDE SEQUENCE [LARGE SCALE GENOMIC DNA]</scope>
    <source>
        <strain evidence="3">RKEM611</strain>
    </source>
</reference>
<dbReference type="STRING" id="1513793.SAMN06296036_10955"/>
<protein>
    <submittedName>
        <fullName evidence="2">Uncharacterized protein</fullName>
    </submittedName>
</protein>
<dbReference type="EMBL" id="FWZT01000009">
    <property type="protein sequence ID" value="SMF28821.1"/>
    <property type="molecule type" value="Genomic_DNA"/>
</dbReference>
<accession>A0A1Y6BUM4</accession>
<name>A0A1Y6BUM4_9BACT</name>
<dbReference type="Proteomes" id="UP000192907">
    <property type="component" value="Unassembled WGS sequence"/>
</dbReference>
<keyword evidence="3" id="KW-1185">Reference proteome</keyword>
<sequence>MLWIRVLALYLSLSSCNNEQVAESRDPAVAEATNQDSSPETPSVELPTELVTYASHVKPIIDEYCISCHNAEAAEANGKPDSDFSTFEAARPYGSLMPTFRLFADLSAEDQQTINDWIDNGLTEADYLAGVKEVLDTNCVSCHPAGAEARKDLPHTDFTQEQVVKLWGSQLPPFGRLKKVTSDQQAILEAWIRDGLQ</sequence>
<organism evidence="2 3">
    <name type="scientific">Pseudobacteriovorax antillogorgiicola</name>
    <dbReference type="NCBI Taxonomy" id="1513793"/>
    <lineage>
        <taxon>Bacteria</taxon>
        <taxon>Pseudomonadati</taxon>
        <taxon>Bdellovibrionota</taxon>
        <taxon>Oligoflexia</taxon>
        <taxon>Oligoflexales</taxon>
        <taxon>Pseudobacteriovoracaceae</taxon>
        <taxon>Pseudobacteriovorax</taxon>
    </lineage>
</organism>
<dbReference type="RefSeq" id="WP_132319424.1">
    <property type="nucleotide sequence ID" value="NZ_FWZT01000009.1"/>
</dbReference>
<dbReference type="AlphaFoldDB" id="A0A1Y6BUM4"/>
<evidence type="ECO:0000256" key="1">
    <source>
        <dbReference type="SAM" id="MobiDB-lite"/>
    </source>
</evidence>
<proteinExistence type="predicted"/>
<feature type="region of interest" description="Disordered" evidence="1">
    <location>
        <begin position="24"/>
        <end position="44"/>
    </location>
</feature>
<gene>
    <name evidence="2" type="ORF">SAMN06296036_10955</name>
</gene>
<dbReference type="PROSITE" id="PS51257">
    <property type="entry name" value="PROKAR_LIPOPROTEIN"/>
    <property type="match status" value="1"/>
</dbReference>